<dbReference type="AlphaFoldDB" id="Z9JVD4"/>
<dbReference type="Pfam" id="PF19884">
    <property type="entry name" value="DUF6357"/>
    <property type="match status" value="1"/>
</dbReference>
<dbReference type="OrthoDB" id="5142760at2"/>
<gene>
    <name evidence="1" type="ORF">BF93_10935</name>
</gene>
<name>Z9JVD4_9MICO</name>
<organism evidence="1 2">
    <name type="scientific">Brachybacterium phenoliresistens</name>
    <dbReference type="NCBI Taxonomy" id="396014"/>
    <lineage>
        <taxon>Bacteria</taxon>
        <taxon>Bacillati</taxon>
        <taxon>Actinomycetota</taxon>
        <taxon>Actinomycetes</taxon>
        <taxon>Micrococcales</taxon>
        <taxon>Dermabacteraceae</taxon>
        <taxon>Brachybacterium</taxon>
    </lineage>
</organism>
<reference evidence="1 2" key="1">
    <citation type="submission" date="2014-02" db="EMBL/GenBank/DDBJ databases">
        <title>Genome sequence of Brachybacterium phenoliresistens strain W13A50.</title>
        <authorList>
            <person name="Wang X."/>
        </authorList>
    </citation>
    <scope>NUCLEOTIDE SEQUENCE [LARGE SCALE GENOMIC DNA]</scope>
    <source>
        <strain evidence="1 2">W13A50</strain>
    </source>
</reference>
<dbReference type="PATRIC" id="fig|396014.3.peg.698"/>
<dbReference type="HOGENOM" id="CLU_705228_0_0_11"/>
<dbReference type="eggNOG" id="ENOG5033Z8J">
    <property type="taxonomic scope" value="Bacteria"/>
</dbReference>
<protein>
    <submittedName>
        <fullName evidence="1">Uncharacterized protein</fullName>
    </submittedName>
</protein>
<sequence length="351" mass="38870">MADVPAPQTLRFTDQHGTEQFCDRQGDEAADAFLLFVAQRRADDNQVFTVEASAEQYGLRFDLARGAIARYRHFFEQDEDTPSRTFEDYTLLEDEERSRALVRALADDGFGGPYPLAAWMPGIPTVPDVPDDDPDAREVVLRSGSGASQILRFAHPNDTTYPMQAFLVRHAGHDVSIEWPEAGERLEVMGEASVLVRTAGLAGDGAATPTERREFLKVDQPRRVATAAHRFLEGGFAGLDGFGQWVADIAVLDLPPAQLGRHRASSFTSDAEILAEVGRLWADSGIVDPSDRFWVFFESRSRDEDEAERAELLALLDRLGIEPSDLPDGAPTGEVWVAREPRLDAEIDSWI</sequence>
<evidence type="ECO:0000313" key="2">
    <source>
        <dbReference type="Proteomes" id="UP000023067"/>
    </source>
</evidence>
<comment type="caution">
    <text evidence="1">The sequence shown here is derived from an EMBL/GenBank/DDBJ whole genome shotgun (WGS) entry which is preliminary data.</text>
</comment>
<proteinExistence type="predicted"/>
<dbReference type="Proteomes" id="UP000023067">
    <property type="component" value="Unassembled WGS sequence"/>
</dbReference>
<accession>Z9JVD4</accession>
<keyword evidence="2" id="KW-1185">Reference proteome</keyword>
<dbReference type="InterPro" id="IPR045937">
    <property type="entry name" value="DUF6357"/>
</dbReference>
<dbReference type="RefSeq" id="WP_051486482.1">
    <property type="nucleotide sequence ID" value="NZ_KK069989.1"/>
</dbReference>
<evidence type="ECO:0000313" key="1">
    <source>
        <dbReference type="EMBL" id="EWS82144.1"/>
    </source>
</evidence>
<dbReference type="EMBL" id="JDYK01000003">
    <property type="protein sequence ID" value="EWS82144.1"/>
    <property type="molecule type" value="Genomic_DNA"/>
</dbReference>